<dbReference type="AlphaFoldDB" id="A0A542XCR6"/>
<dbReference type="SUPFAM" id="SSF159894">
    <property type="entry name" value="YgaC/TfoX-N like"/>
    <property type="match status" value="1"/>
</dbReference>
<name>A0A542XCR6_9MICO</name>
<dbReference type="OrthoDB" id="214902at2"/>
<evidence type="ECO:0000259" key="1">
    <source>
        <dbReference type="Pfam" id="PF04993"/>
    </source>
</evidence>
<gene>
    <name evidence="2" type="ORF">FB554_1761</name>
</gene>
<sequence>MDPDQEALVEELRARLAGESPLREVAMFGGRSFMVREKLAVCALKHGDLLVRVSPDRDADLAAQPDASRAEMGAGRSMGTGWIRVPASALADEQRLDFWLDAALEHNRAVTT</sequence>
<proteinExistence type="predicted"/>
<accession>A0A542XCR6</accession>
<dbReference type="Gene3D" id="3.30.1460.30">
    <property type="entry name" value="YgaC/TfoX-N like chaperone"/>
    <property type="match status" value="1"/>
</dbReference>
<organism evidence="2 3">
    <name type="scientific">Barrientosiimonas humi</name>
    <dbReference type="NCBI Taxonomy" id="999931"/>
    <lineage>
        <taxon>Bacteria</taxon>
        <taxon>Bacillati</taxon>
        <taxon>Actinomycetota</taxon>
        <taxon>Actinomycetes</taxon>
        <taxon>Micrococcales</taxon>
        <taxon>Dermacoccaceae</taxon>
        <taxon>Barrientosiimonas</taxon>
    </lineage>
</organism>
<reference evidence="2 3" key="1">
    <citation type="submission" date="2019-06" db="EMBL/GenBank/DDBJ databases">
        <title>Sequencing the genomes of 1000 actinobacteria strains.</title>
        <authorList>
            <person name="Klenk H.-P."/>
        </authorList>
    </citation>
    <scope>NUCLEOTIDE SEQUENCE [LARGE SCALE GENOMIC DNA]</scope>
    <source>
        <strain evidence="2 3">DSM 24617</strain>
    </source>
</reference>
<keyword evidence="3" id="KW-1185">Reference proteome</keyword>
<dbReference type="Proteomes" id="UP000318336">
    <property type="component" value="Unassembled WGS sequence"/>
</dbReference>
<evidence type="ECO:0000313" key="3">
    <source>
        <dbReference type="Proteomes" id="UP000318336"/>
    </source>
</evidence>
<dbReference type="InterPro" id="IPR007076">
    <property type="entry name" value="TfoX_N"/>
</dbReference>
<evidence type="ECO:0000313" key="2">
    <source>
        <dbReference type="EMBL" id="TQL33611.1"/>
    </source>
</evidence>
<protein>
    <submittedName>
        <fullName evidence="2">TfoX-like protein</fullName>
    </submittedName>
</protein>
<dbReference type="Pfam" id="PF04993">
    <property type="entry name" value="TfoX_N"/>
    <property type="match status" value="1"/>
</dbReference>
<comment type="caution">
    <text evidence="2">The sequence shown here is derived from an EMBL/GenBank/DDBJ whole genome shotgun (WGS) entry which is preliminary data.</text>
</comment>
<dbReference type="RefSeq" id="WP_142005603.1">
    <property type="nucleotide sequence ID" value="NZ_CAJTBP010000001.1"/>
</dbReference>
<feature type="domain" description="TfoX N-terminal" evidence="1">
    <location>
        <begin position="16"/>
        <end position="106"/>
    </location>
</feature>
<dbReference type="EMBL" id="VFOK01000001">
    <property type="protein sequence ID" value="TQL33611.1"/>
    <property type="molecule type" value="Genomic_DNA"/>
</dbReference>